<dbReference type="InterPro" id="IPR024744">
    <property type="entry name" value="CSS-motif_dom"/>
</dbReference>
<comment type="subcellular location">
    <subcellularLocation>
        <location evidence="1">Cell membrane</location>
        <topology evidence="1">Multi-pass membrane protein</topology>
    </subcellularLocation>
</comment>
<dbReference type="SUPFAM" id="SSF141868">
    <property type="entry name" value="EAL domain-like"/>
    <property type="match status" value="1"/>
</dbReference>
<evidence type="ECO:0000256" key="1">
    <source>
        <dbReference type="ARBA" id="ARBA00004651"/>
    </source>
</evidence>
<evidence type="ECO:0000256" key="3">
    <source>
        <dbReference type="ARBA" id="ARBA00022475"/>
    </source>
</evidence>
<reference evidence="12 13" key="1">
    <citation type="submission" date="2018-03" db="EMBL/GenBank/DDBJ databases">
        <title>Pantoea intestinalis SRCM103226 isolated form the mealworm.</title>
        <authorList>
            <person name="Jeong D.-Y."/>
            <person name="Kim J.W."/>
        </authorList>
    </citation>
    <scope>NUCLEOTIDE SEQUENCE [LARGE SCALE GENOMIC DNA]</scope>
    <source>
        <strain evidence="12 13">SRCM103226</strain>
    </source>
</reference>
<feature type="transmembrane region" description="Helical" evidence="10">
    <location>
        <begin position="243"/>
        <end position="265"/>
    </location>
</feature>
<accession>A0A6P1PZX8</accession>
<protein>
    <recommendedName>
        <fullName evidence="2">cyclic-guanylate-specific phosphodiesterase</fullName>
        <ecNumber evidence="2">3.1.4.52</ecNumber>
    </recommendedName>
</protein>
<keyword evidence="8 10" id="KW-0472">Membrane</keyword>
<evidence type="ECO:0000256" key="5">
    <source>
        <dbReference type="ARBA" id="ARBA00022692"/>
    </source>
</evidence>
<evidence type="ECO:0000256" key="4">
    <source>
        <dbReference type="ARBA" id="ARBA00022636"/>
    </source>
</evidence>
<dbReference type="GO" id="GO:0071111">
    <property type="term" value="F:cyclic-guanylate-specific phosphodiesterase activity"/>
    <property type="evidence" value="ECO:0007669"/>
    <property type="project" value="UniProtKB-EC"/>
</dbReference>
<evidence type="ECO:0000256" key="10">
    <source>
        <dbReference type="SAM" id="Phobius"/>
    </source>
</evidence>
<dbReference type="NCBIfam" id="NF007839">
    <property type="entry name" value="PRK10551.1"/>
    <property type="match status" value="1"/>
</dbReference>
<keyword evidence="7 10" id="KW-1133">Transmembrane helix</keyword>
<evidence type="ECO:0000256" key="9">
    <source>
        <dbReference type="ARBA" id="ARBA00034290"/>
    </source>
</evidence>
<dbReference type="PANTHER" id="PTHR33121">
    <property type="entry name" value="CYCLIC DI-GMP PHOSPHODIESTERASE PDEF"/>
    <property type="match status" value="1"/>
</dbReference>
<keyword evidence="13" id="KW-1185">Reference proteome</keyword>
<dbReference type="GO" id="GO:0005886">
    <property type="term" value="C:plasma membrane"/>
    <property type="evidence" value="ECO:0007669"/>
    <property type="project" value="UniProtKB-SubCell"/>
</dbReference>
<organism evidence="12 13">
    <name type="scientific">Mixta intestinalis</name>
    <dbReference type="NCBI Taxonomy" id="1615494"/>
    <lineage>
        <taxon>Bacteria</taxon>
        <taxon>Pseudomonadati</taxon>
        <taxon>Pseudomonadota</taxon>
        <taxon>Gammaproteobacteria</taxon>
        <taxon>Enterobacterales</taxon>
        <taxon>Erwiniaceae</taxon>
        <taxon>Mixta</taxon>
    </lineage>
</organism>
<proteinExistence type="predicted"/>
<dbReference type="Pfam" id="PF12792">
    <property type="entry name" value="CSS-motif"/>
    <property type="match status" value="1"/>
</dbReference>
<evidence type="ECO:0000313" key="13">
    <source>
        <dbReference type="Proteomes" id="UP000464053"/>
    </source>
</evidence>
<dbReference type="CDD" id="cd01948">
    <property type="entry name" value="EAL"/>
    <property type="match status" value="1"/>
</dbReference>
<evidence type="ECO:0000259" key="11">
    <source>
        <dbReference type="PROSITE" id="PS50883"/>
    </source>
</evidence>
<feature type="domain" description="EAL" evidence="11">
    <location>
        <begin position="266"/>
        <end position="519"/>
    </location>
</feature>
<evidence type="ECO:0000256" key="7">
    <source>
        <dbReference type="ARBA" id="ARBA00022989"/>
    </source>
</evidence>
<dbReference type="SMART" id="SM00052">
    <property type="entry name" value="EAL"/>
    <property type="match status" value="1"/>
</dbReference>
<gene>
    <name evidence="12" type="primary">adrB_2</name>
    <name evidence="12" type="ORF">C7M51_02012</name>
</gene>
<evidence type="ECO:0000256" key="6">
    <source>
        <dbReference type="ARBA" id="ARBA00022801"/>
    </source>
</evidence>
<dbReference type="Gene3D" id="3.20.20.450">
    <property type="entry name" value="EAL domain"/>
    <property type="match status" value="1"/>
</dbReference>
<dbReference type="InterPro" id="IPR001633">
    <property type="entry name" value="EAL_dom"/>
</dbReference>
<evidence type="ECO:0000256" key="8">
    <source>
        <dbReference type="ARBA" id="ARBA00023136"/>
    </source>
</evidence>
<dbReference type="InterPro" id="IPR050706">
    <property type="entry name" value="Cyclic-di-GMP_PDE-like"/>
</dbReference>
<comment type="catalytic activity">
    <reaction evidence="9">
        <text>3',3'-c-di-GMP + H2O = 5'-phosphoguanylyl(3'-&gt;5')guanosine + H(+)</text>
        <dbReference type="Rhea" id="RHEA:24902"/>
        <dbReference type="ChEBI" id="CHEBI:15377"/>
        <dbReference type="ChEBI" id="CHEBI:15378"/>
        <dbReference type="ChEBI" id="CHEBI:58754"/>
        <dbReference type="ChEBI" id="CHEBI:58805"/>
        <dbReference type="EC" id="3.1.4.52"/>
    </reaction>
</comment>
<dbReference type="PROSITE" id="PS50883">
    <property type="entry name" value="EAL"/>
    <property type="match status" value="1"/>
</dbReference>
<feature type="transmembrane region" description="Helical" evidence="10">
    <location>
        <begin position="20"/>
        <end position="40"/>
    </location>
</feature>
<dbReference type="Pfam" id="PF00563">
    <property type="entry name" value="EAL"/>
    <property type="match status" value="1"/>
</dbReference>
<name>A0A6P1PZX8_9GAMM</name>
<dbReference type="PANTHER" id="PTHR33121:SF73">
    <property type="entry name" value="CYCLIC DI-GMP PHOSPHODIESTERASE PDEN-RELATED"/>
    <property type="match status" value="1"/>
</dbReference>
<dbReference type="RefSeq" id="WP_160621666.1">
    <property type="nucleotide sequence ID" value="NZ_CP028271.1"/>
</dbReference>
<keyword evidence="6 12" id="KW-0378">Hydrolase</keyword>
<keyword evidence="4" id="KW-0973">c-di-GMP</keyword>
<dbReference type="EMBL" id="CP028271">
    <property type="protein sequence ID" value="QHM71721.1"/>
    <property type="molecule type" value="Genomic_DNA"/>
</dbReference>
<dbReference type="Proteomes" id="UP000464053">
    <property type="component" value="Chromosome"/>
</dbReference>
<keyword evidence="5 10" id="KW-0812">Transmembrane</keyword>
<dbReference type="OrthoDB" id="675397at2"/>
<sequence length="523" mass="58643">MPLSKVIKRHAAYPRRIAGFSAAAGLLFFLLFSAVMLFIIQQKRAEQHDRLADASKAWLQETFRTLEKNLLPLLPYSDDNCQSISNDLSTRATFTHGIRTILLVRHGDIWCSSATGALRLPVRTFSSSLNYSRSRDLRLVAGTPMMPNSPAFLLWLSRPDVPDEGIVATLDLNIAPLLLLAAQQEGINDLAIAVGDKALRLWDNQLLARAQLPAAPLRQFSLSEDGLTFYLYGEALPSRDITLTLLIGLLLAMLAASGCWLFFLLCQRPGKEILQAIKHNEFHVVYQPLIEAQSGRVCGLEALLRWTHPVTGPIPADAFVTYAESQNMIVPLTRHLFELVAQDAQLLCRYLPPGTTLGMNIAPGHLTDEAFRQDVKEWIAAMPQDHFAYVFEITERTMVSEQNATEIFDWLHARQITIAIDDFGTGHSNLIYLEKFCFDYLKIDRGFVQSIGMETITSPVLDAVLNLARKLKLKTVAEGIETEEQAAWLLKRGVTHFQGYLFSRPLPPNELICYLQKRQATLS</sequence>
<evidence type="ECO:0000256" key="2">
    <source>
        <dbReference type="ARBA" id="ARBA00012282"/>
    </source>
</evidence>
<keyword evidence="3" id="KW-1003">Cell membrane</keyword>
<dbReference type="EC" id="3.1.4.52" evidence="2"/>
<dbReference type="AlphaFoldDB" id="A0A6P1PZX8"/>
<dbReference type="InterPro" id="IPR035919">
    <property type="entry name" value="EAL_sf"/>
</dbReference>
<dbReference type="KEGG" id="mint:C7M51_02012"/>
<evidence type="ECO:0000313" key="12">
    <source>
        <dbReference type="EMBL" id="QHM71721.1"/>
    </source>
</evidence>